<dbReference type="SMART" id="SM01372">
    <property type="entry name" value="E2F_TDP"/>
    <property type="match status" value="1"/>
</dbReference>
<dbReference type="EMBL" id="MLAK01001348">
    <property type="protein sequence ID" value="OHS94122.1"/>
    <property type="molecule type" value="Genomic_DNA"/>
</dbReference>
<proteinExistence type="inferred from homology"/>
<dbReference type="InterPro" id="IPR036390">
    <property type="entry name" value="WH_DNA-bd_sf"/>
</dbReference>
<dbReference type="PANTHER" id="PTHR12548">
    <property type="entry name" value="TRANSCRIPTION FACTOR DP"/>
    <property type="match status" value="1"/>
</dbReference>
<sequence>MSNNDEKPSNSRAAKPMCLARVASLVYSTLEKKQQTTFVEVADSILMEISPDQVDQSGDQRTMRRRVYDVLNVLCAAGIITKDQKIISFNPYMINSLSPSSNDLREMKDRITQKERILVERATLLLFYKLLINRNSTTQRPPTTIQLPAMFVGFGNAGNGEVKRSLDGTRLEVVAQSPPLYFSPVDLYNTLGFREEQQIACIRSIPILRPLENLLFPGRDQVSSEIPQNFPSQAYQQNNIIPPNNNINMGHNMNPNTTNNIPNNMNNNFNMNLTNLSNINNIVTMSHQSFNQNMNINSQNMLSNLSNLRMNMNFTRNLTNQGILNANLNAQNGLMTKMNINSLMNQNQNNVANQSMKIANENIKVMNSNEQNQ</sequence>
<keyword evidence="1" id="KW-0805">Transcription regulation</keyword>
<dbReference type="AlphaFoldDB" id="A0A1J4J428"/>
<dbReference type="InterPro" id="IPR015648">
    <property type="entry name" value="Transcrpt_fac_DP"/>
</dbReference>
<feature type="domain" description="E2F/DP family winged-helix DNA-binding" evidence="2">
    <location>
        <begin position="14"/>
        <end position="91"/>
    </location>
</feature>
<keyword evidence="1" id="KW-0804">Transcription</keyword>
<organism evidence="3 4">
    <name type="scientific">Tritrichomonas foetus</name>
    <dbReference type="NCBI Taxonomy" id="1144522"/>
    <lineage>
        <taxon>Eukaryota</taxon>
        <taxon>Metamonada</taxon>
        <taxon>Parabasalia</taxon>
        <taxon>Tritrichomonadida</taxon>
        <taxon>Tritrichomonadidae</taxon>
        <taxon>Tritrichomonas</taxon>
    </lineage>
</organism>
<name>A0A1J4J428_9EUKA</name>
<protein>
    <recommendedName>
        <fullName evidence="2">E2F/DP family winged-helix DNA-binding domain-containing protein</fullName>
    </recommendedName>
</protein>
<dbReference type="GO" id="GO:0000977">
    <property type="term" value="F:RNA polymerase II transcription regulatory region sequence-specific DNA binding"/>
    <property type="evidence" value="ECO:0007669"/>
    <property type="project" value="TreeGrafter"/>
</dbReference>
<dbReference type="InterPro" id="IPR036388">
    <property type="entry name" value="WH-like_DNA-bd_sf"/>
</dbReference>
<evidence type="ECO:0000313" key="3">
    <source>
        <dbReference type="EMBL" id="OHS94122.1"/>
    </source>
</evidence>
<evidence type="ECO:0000256" key="1">
    <source>
        <dbReference type="RuleBase" id="RU003796"/>
    </source>
</evidence>
<dbReference type="Proteomes" id="UP000179807">
    <property type="component" value="Unassembled WGS sequence"/>
</dbReference>
<comment type="caution">
    <text evidence="3">The sequence shown here is derived from an EMBL/GenBank/DDBJ whole genome shotgun (WGS) entry which is preliminary data.</text>
</comment>
<dbReference type="GeneID" id="94830726"/>
<accession>A0A1J4J428</accession>
<gene>
    <name evidence="3" type="ORF">TRFO_11411</name>
</gene>
<dbReference type="InterPro" id="IPR003316">
    <property type="entry name" value="E2F_WHTH_DNA-bd_dom"/>
</dbReference>
<keyword evidence="1" id="KW-0539">Nucleus</keyword>
<dbReference type="SUPFAM" id="SSF46785">
    <property type="entry name" value="Winged helix' DNA-binding domain"/>
    <property type="match status" value="1"/>
</dbReference>
<dbReference type="Gene3D" id="1.10.10.10">
    <property type="entry name" value="Winged helix-like DNA-binding domain superfamily/Winged helix DNA-binding domain"/>
    <property type="match status" value="1"/>
</dbReference>
<keyword evidence="1" id="KW-0238">DNA-binding</keyword>
<dbReference type="OrthoDB" id="552115at2759"/>
<dbReference type="PANTHER" id="PTHR12548:SF9">
    <property type="entry name" value="TRANSCRIPTION FACTOR DP"/>
    <property type="match status" value="1"/>
</dbReference>
<evidence type="ECO:0000259" key="2">
    <source>
        <dbReference type="SMART" id="SM01372"/>
    </source>
</evidence>
<evidence type="ECO:0000313" key="4">
    <source>
        <dbReference type="Proteomes" id="UP000179807"/>
    </source>
</evidence>
<dbReference type="VEuPathDB" id="TrichDB:TRFO_11411"/>
<dbReference type="GO" id="GO:0005634">
    <property type="term" value="C:nucleus"/>
    <property type="evidence" value="ECO:0007669"/>
    <property type="project" value="UniProtKB-SubCell"/>
</dbReference>
<dbReference type="GO" id="GO:0051726">
    <property type="term" value="P:regulation of cell cycle"/>
    <property type="evidence" value="ECO:0007669"/>
    <property type="project" value="InterPro"/>
</dbReference>
<dbReference type="Pfam" id="PF02319">
    <property type="entry name" value="WHD_E2F_TDP"/>
    <property type="match status" value="1"/>
</dbReference>
<dbReference type="GO" id="GO:0005667">
    <property type="term" value="C:transcription regulator complex"/>
    <property type="evidence" value="ECO:0007669"/>
    <property type="project" value="InterPro"/>
</dbReference>
<comment type="similarity">
    <text evidence="1">Belongs to the E2F/DP family.</text>
</comment>
<comment type="subcellular location">
    <subcellularLocation>
        <location evidence="1">Nucleus</location>
    </subcellularLocation>
</comment>
<dbReference type="GO" id="GO:0000981">
    <property type="term" value="F:DNA-binding transcription factor activity, RNA polymerase II-specific"/>
    <property type="evidence" value="ECO:0007669"/>
    <property type="project" value="TreeGrafter"/>
</dbReference>
<dbReference type="RefSeq" id="XP_068347259.1">
    <property type="nucleotide sequence ID" value="XM_068496022.1"/>
</dbReference>
<reference evidence="3" key="1">
    <citation type="submission" date="2016-10" db="EMBL/GenBank/DDBJ databases">
        <authorList>
            <person name="Benchimol M."/>
            <person name="Almeida L.G."/>
            <person name="Vasconcelos A.T."/>
            <person name="Perreira-Neves A."/>
            <person name="Rosa I.A."/>
            <person name="Tasca T."/>
            <person name="Bogo M.R."/>
            <person name="de Souza W."/>
        </authorList>
    </citation>
    <scope>NUCLEOTIDE SEQUENCE [LARGE SCALE GENOMIC DNA]</scope>
    <source>
        <strain evidence="3">K</strain>
    </source>
</reference>
<keyword evidence="4" id="KW-1185">Reference proteome</keyword>